<dbReference type="InterPro" id="IPR007296">
    <property type="entry name" value="DUF403"/>
</dbReference>
<evidence type="ECO:0000313" key="2">
    <source>
        <dbReference type="EMBL" id="EIT71049.1"/>
    </source>
</evidence>
<dbReference type="PANTHER" id="PTHR34595:SF7">
    <property type="entry name" value="SLL1039 PROTEIN"/>
    <property type="match status" value="1"/>
</dbReference>
<gene>
    <name evidence="2" type="ORF">WQQ_11860</name>
</gene>
<dbReference type="AlphaFoldDB" id="I7ZGN9"/>
<accession>I7ZGN9</accession>
<evidence type="ECO:0000313" key="3">
    <source>
        <dbReference type="Proteomes" id="UP000003704"/>
    </source>
</evidence>
<dbReference type="EMBL" id="AKGD01000001">
    <property type="protein sequence ID" value="EIT71049.1"/>
    <property type="molecule type" value="Genomic_DNA"/>
</dbReference>
<organism evidence="2 3">
    <name type="scientific">Hydrocarboniphaga effusa AP103</name>
    <dbReference type="NCBI Taxonomy" id="1172194"/>
    <lineage>
        <taxon>Bacteria</taxon>
        <taxon>Pseudomonadati</taxon>
        <taxon>Pseudomonadota</taxon>
        <taxon>Gammaproteobacteria</taxon>
        <taxon>Nevskiales</taxon>
        <taxon>Nevskiaceae</taxon>
        <taxon>Hydrocarboniphaga</taxon>
    </lineage>
</organism>
<dbReference type="STRING" id="1172194.WQQ_11860"/>
<reference evidence="2 3" key="1">
    <citation type="journal article" date="2012" name="J. Bacteriol.">
        <title>Genome Sequence of n-Alkane-Degrading Hydrocarboniphaga effusa Strain AP103T (ATCC BAA-332T).</title>
        <authorList>
            <person name="Chang H.K."/>
            <person name="Zylstra G.J."/>
            <person name="Chae J.C."/>
        </authorList>
    </citation>
    <scope>NUCLEOTIDE SEQUENCE [LARGE SCALE GENOMIC DNA]</scope>
    <source>
        <strain evidence="2 3">AP103</strain>
    </source>
</reference>
<feature type="domain" description="DUF403" evidence="1">
    <location>
        <begin position="1"/>
        <end position="309"/>
    </location>
</feature>
<comment type="caution">
    <text evidence="2">The sequence shown here is derived from an EMBL/GenBank/DDBJ whole genome shotgun (WGS) entry which is preliminary data.</text>
</comment>
<dbReference type="RefSeq" id="WP_007184141.1">
    <property type="nucleotide sequence ID" value="NZ_AKGD01000001.1"/>
</dbReference>
<dbReference type="OrthoDB" id="9803532at2"/>
<protein>
    <recommendedName>
        <fullName evidence="1">DUF403 domain-containing protein</fullName>
    </recommendedName>
</protein>
<keyword evidence="3" id="KW-1185">Reference proteome</keyword>
<evidence type="ECO:0000259" key="1">
    <source>
        <dbReference type="Pfam" id="PF04168"/>
    </source>
</evidence>
<proteinExistence type="predicted"/>
<dbReference type="PATRIC" id="fig|1172194.4.peg.1140"/>
<dbReference type="Pfam" id="PF04168">
    <property type="entry name" value="Alpha-E"/>
    <property type="match status" value="1"/>
</dbReference>
<dbReference type="Proteomes" id="UP000003704">
    <property type="component" value="Unassembled WGS sequence"/>
</dbReference>
<name>I7ZGN9_9GAMM</name>
<dbReference type="PANTHER" id="PTHR34595">
    <property type="entry name" value="BLR5612 PROTEIN"/>
    <property type="match status" value="1"/>
</dbReference>
<dbReference type="InterPro" id="IPR051680">
    <property type="entry name" value="ATP-dep_Glu-Cys_Ligase-2"/>
</dbReference>
<sequence length="312" mass="36104">MLSRVASNIYWLGRYLQRAENTARLVNVNSLLLLDLPRGIPFGWQPLIQIVGADDLYRSIYGEDYSELNVVRFLLLDQRNPGSIHSSLHTAREIIRTVRDAMPREVWEKLNDLHYFVIGQGEGALTRSRRGAFLQRVIDNTMLVYSVLTMNMSQDVGFQFLRIGTNLEQADMTTRILDVRSVSLIDPTGRPEQLAPLYNIQWMSVLRSLTAYQMYRRHVRARVNRTGVLRFLLQNREFPRSVMFCLSTIAMTRSHLPESRSVERTLWRVRALVQDANVDKLVETGLHELLDEIQLGLSDLHEAVTQSFFRVE</sequence>